<name>A0A4Z1NPJ3_9PEZI</name>
<keyword evidence="1" id="KW-0808">Transferase</keyword>
<evidence type="ECO:0000313" key="1">
    <source>
        <dbReference type="EMBL" id="TID16538.1"/>
    </source>
</evidence>
<reference evidence="1 2" key="1">
    <citation type="submission" date="2019-04" db="EMBL/GenBank/DDBJ databases">
        <title>High contiguity whole genome sequence and gene annotation resource for two Venturia nashicola isolates.</title>
        <authorList>
            <person name="Prokchorchik M."/>
            <person name="Won K."/>
            <person name="Lee Y."/>
            <person name="Choi E.D."/>
            <person name="Segonzac C."/>
            <person name="Sohn K.H."/>
        </authorList>
    </citation>
    <scope>NUCLEOTIDE SEQUENCE [LARGE SCALE GENOMIC DNA]</scope>
    <source>
        <strain evidence="1 2">PRI2</strain>
    </source>
</reference>
<gene>
    <name evidence="1" type="ORF">E6O75_ATG11656</name>
</gene>
<accession>A0A4Z1NPJ3</accession>
<protein>
    <submittedName>
        <fullName evidence="1">Serine/threonine-protein kinase</fullName>
    </submittedName>
</protein>
<organism evidence="1 2">
    <name type="scientific">Venturia nashicola</name>
    <dbReference type="NCBI Taxonomy" id="86259"/>
    <lineage>
        <taxon>Eukaryota</taxon>
        <taxon>Fungi</taxon>
        <taxon>Dikarya</taxon>
        <taxon>Ascomycota</taxon>
        <taxon>Pezizomycotina</taxon>
        <taxon>Dothideomycetes</taxon>
        <taxon>Pleosporomycetidae</taxon>
        <taxon>Venturiales</taxon>
        <taxon>Venturiaceae</taxon>
        <taxon>Venturia</taxon>
    </lineage>
</organism>
<comment type="caution">
    <text evidence="1">The sequence shown here is derived from an EMBL/GenBank/DDBJ whole genome shotgun (WGS) entry which is preliminary data.</text>
</comment>
<dbReference type="Proteomes" id="UP000298493">
    <property type="component" value="Unassembled WGS sequence"/>
</dbReference>
<dbReference type="AlphaFoldDB" id="A0A4Z1NPJ3"/>
<evidence type="ECO:0000313" key="2">
    <source>
        <dbReference type="Proteomes" id="UP000298493"/>
    </source>
</evidence>
<sequence>MYMFAFMAAAMYMGRPLCPLEQRTRQPEGIIGRAAVVMKLLMACSGLAEQNVGQLMDVNGVSGSSVTTTMTAVRDVVHSPQHLGTSTEEALERLTNLIKTDAFLNVGREASSLNASYPECSEVVTCQFRNGSKIQRNRYGILSRMARTRGHRL</sequence>
<keyword evidence="1" id="KW-0418">Kinase</keyword>
<dbReference type="GO" id="GO:0016301">
    <property type="term" value="F:kinase activity"/>
    <property type="evidence" value="ECO:0007669"/>
    <property type="project" value="UniProtKB-KW"/>
</dbReference>
<proteinExistence type="predicted"/>
<dbReference type="EMBL" id="SNSC02000018">
    <property type="protein sequence ID" value="TID16538.1"/>
    <property type="molecule type" value="Genomic_DNA"/>
</dbReference>
<keyword evidence="2" id="KW-1185">Reference proteome</keyword>